<dbReference type="GO" id="GO:0016020">
    <property type="term" value="C:membrane"/>
    <property type="evidence" value="ECO:0007669"/>
    <property type="project" value="InterPro"/>
</dbReference>
<keyword evidence="18" id="KW-1185">Reference proteome</keyword>
<reference evidence="19" key="1">
    <citation type="submission" date="2024-02" db="UniProtKB">
        <authorList>
            <consortium name="WormBaseParasite"/>
        </authorList>
    </citation>
    <scope>IDENTIFICATION</scope>
</reference>
<feature type="transmembrane region" description="Helical" evidence="17">
    <location>
        <begin position="185"/>
        <end position="202"/>
    </location>
</feature>
<dbReference type="Pfam" id="PF04750">
    <property type="entry name" value="Far-17a_AIG1"/>
    <property type="match status" value="1"/>
</dbReference>
<sequence>MVDHRSVFHAICFGFYAYTCWFDAGLISGDLLPISGNFFSKFVWLTMVDLYLQTFYHLWGIFSPSCSCNKAFHYTAKVLVGPIGLSVVLLFWALYTLDPDFLLHDENAKKIIAITWFNNAIHSAPALTVFLDTILWQHGRITKGAAVTGITIFAILYLIDIHYVHYISGFWAYPILGLLPLPARALFIVACVAVFFIQYVFLDTISGWIHGVPIVEPAKKHGKKHH</sequence>
<evidence type="ECO:0000256" key="6">
    <source>
        <dbReference type="ARBA" id="ARBA00023136"/>
    </source>
</evidence>
<evidence type="ECO:0000256" key="11">
    <source>
        <dbReference type="ARBA" id="ARBA00048701"/>
    </source>
</evidence>
<comment type="catalytic activity">
    <reaction evidence="13">
        <text>9-octadecanoyloxy-octadecanoate + H2O = 9-hydroxy-octadecanoate + octadecanoate + H(+)</text>
        <dbReference type="Rhea" id="RHEA:52096"/>
        <dbReference type="ChEBI" id="CHEBI:15377"/>
        <dbReference type="ChEBI" id="CHEBI:15378"/>
        <dbReference type="ChEBI" id="CHEBI:25629"/>
        <dbReference type="ChEBI" id="CHEBI:136286"/>
        <dbReference type="ChEBI" id="CHEBI:136373"/>
    </reaction>
    <physiologicalReaction direction="left-to-right" evidence="13">
        <dbReference type="Rhea" id="RHEA:52097"/>
    </physiologicalReaction>
</comment>
<evidence type="ECO:0000256" key="8">
    <source>
        <dbReference type="ARBA" id="ARBA00047427"/>
    </source>
</evidence>
<feature type="transmembrane region" description="Helical" evidence="17">
    <location>
        <begin position="74"/>
        <end position="95"/>
    </location>
</feature>
<comment type="catalytic activity">
    <reaction evidence="9">
        <text>9-hexadecanoyloxy-octadecanoate + H2O = 9-hydroxy-octadecanoate + hexadecanoate + H(+)</text>
        <dbReference type="Rhea" id="RHEA:52052"/>
        <dbReference type="ChEBI" id="CHEBI:7896"/>
        <dbReference type="ChEBI" id="CHEBI:15377"/>
        <dbReference type="ChEBI" id="CHEBI:15378"/>
        <dbReference type="ChEBI" id="CHEBI:83670"/>
        <dbReference type="ChEBI" id="CHEBI:136286"/>
    </reaction>
    <physiologicalReaction direction="left-to-right" evidence="9">
        <dbReference type="Rhea" id="RHEA:52053"/>
    </physiologicalReaction>
</comment>
<dbReference type="WBParaSite" id="MBELARI_LOCUS7610">
    <property type="protein sequence ID" value="MBELARI_LOCUS7610"/>
    <property type="gene ID" value="MBELARI_LOCUS7610"/>
</dbReference>
<evidence type="ECO:0000256" key="1">
    <source>
        <dbReference type="ARBA" id="ARBA00000923"/>
    </source>
</evidence>
<dbReference type="PANTHER" id="PTHR10989">
    <property type="entry name" value="ANDROGEN-INDUCED PROTEIN 1-RELATED"/>
    <property type="match status" value="1"/>
</dbReference>
<evidence type="ECO:0000256" key="3">
    <source>
        <dbReference type="ARBA" id="ARBA00009300"/>
    </source>
</evidence>
<evidence type="ECO:0000256" key="17">
    <source>
        <dbReference type="SAM" id="Phobius"/>
    </source>
</evidence>
<feature type="transmembrane region" description="Helical" evidence="17">
    <location>
        <begin position="115"/>
        <end position="135"/>
    </location>
</feature>
<accession>A0AAF3FNE5</accession>
<evidence type="ECO:0000256" key="16">
    <source>
        <dbReference type="ARBA" id="ARBA00049428"/>
    </source>
</evidence>
<evidence type="ECO:0000256" key="12">
    <source>
        <dbReference type="ARBA" id="ARBA00048800"/>
    </source>
</evidence>
<proteinExistence type="inferred from homology"/>
<evidence type="ECO:0000256" key="13">
    <source>
        <dbReference type="ARBA" id="ARBA00049221"/>
    </source>
</evidence>
<comment type="catalytic activity">
    <reaction evidence="7">
        <text>12-hexadecanoyloxy-octadecanoate + H2O = 12-hydroxyoctadecanoate + hexadecanoate + H(+)</text>
        <dbReference type="Rhea" id="RHEA:52056"/>
        <dbReference type="ChEBI" id="CHEBI:7896"/>
        <dbReference type="ChEBI" id="CHEBI:15377"/>
        <dbReference type="ChEBI" id="CHEBI:15378"/>
        <dbReference type="ChEBI" id="CHEBI:83677"/>
        <dbReference type="ChEBI" id="CHEBI:84201"/>
    </reaction>
    <physiologicalReaction direction="left-to-right" evidence="7">
        <dbReference type="Rhea" id="RHEA:52057"/>
    </physiologicalReaction>
</comment>
<evidence type="ECO:0000256" key="10">
    <source>
        <dbReference type="ARBA" id="ARBA00048680"/>
    </source>
</evidence>
<evidence type="ECO:0000313" key="19">
    <source>
        <dbReference type="WBParaSite" id="MBELARI_LOCUS7610"/>
    </source>
</evidence>
<evidence type="ECO:0000256" key="2">
    <source>
        <dbReference type="ARBA" id="ARBA00004127"/>
    </source>
</evidence>
<keyword evidence="6 17" id="KW-0472">Membrane</keyword>
<keyword evidence="4 17" id="KW-0812">Transmembrane</keyword>
<comment type="catalytic activity">
    <reaction evidence="1">
        <text>9-(9Z-hexadecenoyloxy)-octadecanoate + H2O = (9Z)-hexadecenoate + 9-hydroxy-octadecanoate + H(+)</text>
        <dbReference type="Rhea" id="RHEA:52068"/>
        <dbReference type="ChEBI" id="CHEBI:15377"/>
        <dbReference type="ChEBI" id="CHEBI:15378"/>
        <dbReference type="ChEBI" id="CHEBI:32372"/>
        <dbReference type="ChEBI" id="CHEBI:136286"/>
        <dbReference type="ChEBI" id="CHEBI:136309"/>
    </reaction>
    <physiologicalReaction direction="left-to-right" evidence="1">
        <dbReference type="Rhea" id="RHEA:52069"/>
    </physiologicalReaction>
</comment>
<evidence type="ECO:0000256" key="14">
    <source>
        <dbReference type="ARBA" id="ARBA00049296"/>
    </source>
</evidence>
<feature type="transmembrane region" description="Helical" evidence="17">
    <location>
        <begin position="147"/>
        <end position="165"/>
    </location>
</feature>
<feature type="transmembrane region" description="Helical" evidence="17">
    <location>
        <begin position="42"/>
        <end position="62"/>
    </location>
</feature>
<comment type="catalytic activity">
    <reaction evidence="12">
        <text>9-(9Z-octadecenoyloxy)-octadecanoate + H2O = 9-hydroxy-octadecanoate + (9Z)-octadecenoate + H(+)</text>
        <dbReference type="Rhea" id="RHEA:52048"/>
        <dbReference type="ChEBI" id="CHEBI:15377"/>
        <dbReference type="ChEBI" id="CHEBI:15378"/>
        <dbReference type="ChEBI" id="CHEBI:30823"/>
        <dbReference type="ChEBI" id="CHEBI:136282"/>
        <dbReference type="ChEBI" id="CHEBI:136286"/>
    </reaction>
    <physiologicalReaction direction="left-to-right" evidence="12">
        <dbReference type="Rhea" id="RHEA:52049"/>
    </physiologicalReaction>
</comment>
<comment type="similarity">
    <text evidence="3">Belongs to the AIG1 family.</text>
</comment>
<comment type="catalytic activity">
    <reaction evidence="11">
        <text>12-(9Z-octadecenoyloxy)-octadecanoate + H2O = 12-hydroxyoctadecanoate + (9Z)-octadecenoate + H(+)</text>
        <dbReference type="Rhea" id="RHEA:52060"/>
        <dbReference type="ChEBI" id="CHEBI:15377"/>
        <dbReference type="ChEBI" id="CHEBI:15378"/>
        <dbReference type="ChEBI" id="CHEBI:30823"/>
        <dbReference type="ChEBI" id="CHEBI:84201"/>
        <dbReference type="ChEBI" id="CHEBI:136302"/>
    </reaction>
    <physiologicalReaction direction="left-to-right" evidence="11">
        <dbReference type="Rhea" id="RHEA:52061"/>
    </physiologicalReaction>
</comment>
<dbReference type="AlphaFoldDB" id="A0AAF3FNE5"/>
<dbReference type="Proteomes" id="UP000887575">
    <property type="component" value="Unassembled WGS sequence"/>
</dbReference>
<comment type="subcellular location">
    <subcellularLocation>
        <location evidence="2">Endomembrane system</location>
        <topology evidence="2">Multi-pass membrane protein</topology>
    </subcellularLocation>
</comment>
<evidence type="ECO:0000256" key="15">
    <source>
        <dbReference type="ARBA" id="ARBA00049322"/>
    </source>
</evidence>
<dbReference type="PANTHER" id="PTHR10989:SF16">
    <property type="entry name" value="AT02829P-RELATED"/>
    <property type="match status" value="1"/>
</dbReference>
<feature type="transmembrane region" description="Helical" evidence="17">
    <location>
        <begin position="7"/>
        <end position="27"/>
    </location>
</feature>
<protein>
    <submittedName>
        <fullName evidence="19">Androgen-induced 1</fullName>
    </submittedName>
</protein>
<name>A0AAF3FNE5_9BILA</name>
<evidence type="ECO:0000256" key="5">
    <source>
        <dbReference type="ARBA" id="ARBA00022989"/>
    </source>
</evidence>
<dbReference type="GO" id="GO:0012505">
    <property type="term" value="C:endomembrane system"/>
    <property type="evidence" value="ECO:0007669"/>
    <property type="project" value="UniProtKB-SubCell"/>
</dbReference>
<comment type="catalytic activity">
    <reaction evidence="14">
        <text>13-(9Z-octadecenoyloxy)-octadecanoate + H2O = 13-hydroxy-octadecanoate + (9Z)-octadecenoate + H(+)</text>
        <dbReference type="Rhea" id="RHEA:52064"/>
        <dbReference type="ChEBI" id="CHEBI:15377"/>
        <dbReference type="ChEBI" id="CHEBI:15378"/>
        <dbReference type="ChEBI" id="CHEBI:30823"/>
        <dbReference type="ChEBI" id="CHEBI:136303"/>
        <dbReference type="ChEBI" id="CHEBI:136304"/>
    </reaction>
    <physiologicalReaction direction="left-to-right" evidence="14">
        <dbReference type="Rhea" id="RHEA:52065"/>
    </physiologicalReaction>
</comment>
<comment type="catalytic activity">
    <reaction evidence="8">
        <text>13-octadecanoyloxy-octadecanoate + H2O = 13-hydroxy-octadecanoate + octadecanoate + H(+)</text>
        <dbReference type="Rhea" id="RHEA:52084"/>
        <dbReference type="ChEBI" id="CHEBI:15377"/>
        <dbReference type="ChEBI" id="CHEBI:15378"/>
        <dbReference type="ChEBI" id="CHEBI:25629"/>
        <dbReference type="ChEBI" id="CHEBI:136304"/>
        <dbReference type="ChEBI" id="CHEBI:136335"/>
    </reaction>
    <physiologicalReaction direction="left-to-right" evidence="8">
        <dbReference type="Rhea" id="RHEA:52085"/>
    </physiologicalReaction>
</comment>
<organism evidence="18 19">
    <name type="scientific">Mesorhabditis belari</name>
    <dbReference type="NCBI Taxonomy" id="2138241"/>
    <lineage>
        <taxon>Eukaryota</taxon>
        <taxon>Metazoa</taxon>
        <taxon>Ecdysozoa</taxon>
        <taxon>Nematoda</taxon>
        <taxon>Chromadorea</taxon>
        <taxon>Rhabditida</taxon>
        <taxon>Rhabditina</taxon>
        <taxon>Rhabditomorpha</taxon>
        <taxon>Rhabditoidea</taxon>
        <taxon>Rhabditidae</taxon>
        <taxon>Mesorhabditinae</taxon>
        <taxon>Mesorhabditis</taxon>
    </lineage>
</organism>
<evidence type="ECO:0000256" key="4">
    <source>
        <dbReference type="ARBA" id="ARBA00022692"/>
    </source>
</evidence>
<keyword evidence="5 17" id="KW-1133">Transmembrane helix</keyword>
<comment type="catalytic activity">
    <reaction evidence="15">
        <text>13-(9Z-hexadecenoyloxy)-octadecanoate + H2O = 13-hydroxy-octadecanoate + (9Z)-hexadecenoate + H(+)</text>
        <dbReference type="Rhea" id="RHEA:52076"/>
        <dbReference type="ChEBI" id="CHEBI:15377"/>
        <dbReference type="ChEBI" id="CHEBI:15378"/>
        <dbReference type="ChEBI" id="CHEBI:32372"/>
        <dbReference type="ChEBI" id="CHEBI:136304"/>
        <dbReference type="ChEBI" id="CHEBI:136315"/>
    </reaction>
    <physiologicalReaction direction="left-to-right" evidence="15">
        <dbReference type="Rhea" id="RHEA:52077"/>
    </physiologicalReaction>
</comment>
<evidence type="ECO:0000256" key="7">
    <source>
        <dbReference type="ARBA" id="ARBA00047368"/>
    </source>
</evidence>
<evidence type="ECO:0000313" key="18">
    <source>
        <dbReference type="Proteomes" id="UP000887575"/>
    </source>
</evidence>
<evidence type="ECO:0000256" key="9">
    <source>
        <dbReference type="ARBA" id="ARBA00047863"/>
    </source>
</evidence>
<comment type="catalytic activity">
    <reaction evidence="16">
        <text>12-(9Z-hexadecenoyloxy)-octadecanoate + H2O = 12-hydroxyoctadecanoate + (9Z)-hexadecenoate + H(+)</text>
        <dbReference type="Rhea" id="RHEA:52072"/>
        <dbReference type="ChEBI" id="CHEBI:15377"/>
        <dbReference type="ChEBI" id="CHEBI:15378"/>
        <dbReference type="ChEBI" id="CHEBI:32372"/>
        <dbReference type="ChEBI" id="CHEBI:84201"/>
        <dbReference type="ChEBI" id="CHEBI:136312"/>
    </reaction>
    <physiologicalReaction direction="left-to-right" evidence="16">
        <dbReference type="Rhea" id="RHEA:52073"/>
    </physiologicalReaction>
</comment>
<dbReference type="InterPro" id="IPR006838">
    <property type="entry name" value="ADTRP_AIG1"/>
</dbReference>
<comment type="catalytic activity">
    <reaction evidence="10">
        <text>12-octadecanoyloxy-octadecanoate + H2O = 12-hydroxyoctadecanoate + octadecanoate + H(+)</text>
        <dbReference type="Rhea" id="RHEA:52080"/>
        <dbReference type="ChEBI" id="CHEBI:15377"/>
        <dbReference type="ChEBI" id="CHEBI:15378"/>
        <dbReference type="ChEBI" id="CHEBI:25629"/>
        <dbReference type="ChEBI" id="CHEBI:84201"/>
        <dbReference type="ChEBI" id="CHEBI:136330"/>
    </reaction>
    <physiologicalReaction direction="left-to-right" evidence="10">
        <dbReference type="Rhea" id="RHEA:52081"/>
    </physiologicalReaction>
</comment>